<evidence type="ECO:0000259" key="2">
    <source>
        <dbReference type="Pfam" id="PF04909"/>
    </source>
</evidence>
<keyword evidence="4" id="KW-1185">Reference proteome</keyword>
<dbReference type="SUPFAM" id="SSF51556">
    <property type="entry name" value="Metallo-dependent hydrolases"/>
    <property type="match status" value="1"/>
</dbReference>
<dbReference type="EC" id="3.1.1.-" evidence="3"/>
<dbReference type="AlphaFoldDB" id="A0A839DWJ4"/>
<evidence type="ECO:0000313" key="4">
    <source>
        <dbReference type="Proteomes" id="UP000569329"/>
    </source>
</evidence>
<dbReference type="GO" id="GO:0016787">
    <property type="term" value="F:hydrolase activity"/>
    <property type="evidence" value="ECO:0007669"/>
    <property type="project" value="UniProtKB-KW"/>
</dbReference>
<dbReference type="InterPro" id="IPR006680">
    <property type="entry name" value="Amidohydro-rel"/>
</dbReference>
<sequence>MIVDAHHHLLDPAAREYPWMVGPAAALRRRCTVDELRHEAGAVGVDRTVLVQTVADLDETREFLAVADGSGGPVAGVVGWVDLTAPDLDETLAGLRAAPGGERLVGIRHQVHDEPDPDWLTRPDVLRGLATLAEHGLAYDLLVRVRELPAALRAARSLESLRFVVDHAAKPDIASGAVRPWADGMAELAALPNVTCKLSGLVTEASWRTWTVADLHPYVTELLESFGPARLLFGSDWPVCTLAATYSEVLDAARRCLSALSPAESAAVFGGNAIDVYRM</sequence>
<evidence type="ECO:0000256" key="1">
    <source>
        <dbReference type="ARBA" id="ARBA00038310"/>
    </source>
</evidence>
<comment type="similarity">
    <text evidence="1">Belongs to the metallo-dependent hydrolases superfamily.</text>
</comment>
<comment type="caution">
    <text evidence="3">The sequence shown here is derived from an EMBL/GenBank/DDBJ whole genome shotgun (WGS) entry which is preliminary data.</text>
</comment>
<dbReference type="PANTHER" id="PTHR43569:SF2">
    <property type="entry name" value="AMIDOHYDROLASE-RELATED DOMAIN-CONTAINING PROTEIN"/>
    <property type="match status" value="1"/>
</dbReference>
<name>A0A839DWJ4_9PSEU</name>
<dbReference type="InterPro" id="IPR032466">
    <property type="entry name" value="Metal_Hydrolase"/>
</dbReference>
<dbReference type="PANTHER" id="PTHR43569">
    <property type="entry name" value="AMIDOHYDROLASE"/>
    <property type="match status" value="1"/>
</dbReference>
<dbReference type="InterPro" id="IPR052350">
    <property type="entry name" value="Metallo-dep_Lactonases"/>
</dbReference>
<organism evidence="3 4">
    <name type="scientific">Halosaccharopolyspora lacisalsi</name>
    <dbReference type="NCBI Taxonomy" id="1000566"/>
    <lineage>
        <taxon>Bacteria</taxon>
        <taxon>Bacillati</taxon>
        <taxon>Actinomycetota</taxon>
        <taxon>Actinomycetes</taxon>
        <taxon>Pseudonocardiales</taxon>
        <taxon>Pseudonocardiaceae</taxon>
        <taxon>Halosaccharopolyspora</taxon>
    </lineage>
</organism>
<keyword evidence="3" id="KW-0378">Hydrolase</keyword>
<dbReference type="EMBL" id="JACGWZ010000005">
    <property type="protein sequence ID" value="MBA8826332.1"/>
    <property type="molecule type" value="Genomic_DNA"/>
</dbReference>
<accession>A0A839DWJ4</accession>
<gene>
    <name evidence="3" type="ORF">FHX42_003708</name>
</gene>
<proteinExistence type="inferred from homology"/>
<dbReference type="Gene3D" id="3.20.20.140">
    <property type="entry name" value="Metal-dependent hydrolases"/>
    <property type="match status" value="1"/>
</dbReference>
<dbReference type="Pfam" id="PF04909">
    <property type="entry name" value="Amidohydro_2"/>
    <property type="match status" value="1"/>
</dbReference>
<evidence type="ECO:0000313" key="3">
    <source>
        <dbReference type="EMBL" id="MBA8826332.1"/>
    </source>
</evidence>
<dbReference type="Proteomes" id="UP000569329">
    <property type="component" value="Unassembled WGS sequence"/>
</dbReference>
<feature type="domain" description="Amidohydrolase-related" evidence="2">
    <location>
        <begin position="3"/>
        <end position="278"/>
    </location>
</feature>
<reference evidence="3 4" key="1">
    <citation type="submission" date="2020-07" db="EMBL/GenBank/DDBJ databases">
        <title>Sequencing the genomes of 1000 actinobacteria strains.</title>
        <authorList>
            <person name="Klenk H.-P."/>
        </authorList>
    </citation>
    <scope>NUCLEOTIDE SEQUENCE [LARGE SCALE GENOMIC DNA]</scope>
    <source>
        <strain evidence="3 4">DSM 45975</strain>
    </source>
</reference>
<protein>
    <submittedName>
        <fullName evidence="3">L-fuconolactonase</fullName>
        <ecNumber evidence="3">3.1.1.-</ecNumber>
    </submittedName>
</protein>